<dbReference type="WBParaSite" id="Csp11.Scaffold629.g12667.t1">
    <property type="protein sequence ID" value="Csp11.Scaffold629.g12667.t1"/>
    <property type="gene ID" value="Csp11.Scaffold629.g12667"/>
</dbReference>
<dbReference type="PANTHER" id="PTHR47629:SF7">
    <property type="entry name" value="PAN-3 DOMAIN-CONTAINING PROTEIN"/>
    <property type="match status" value="1"/>
</dbReference>
<name>A0A1I7TX38_9PELO</name>
<accession>A0A1I7TX38</accession>
<protein>
    <submittedName>
        <fullName evidence="2">C-type lectin domain-containing protein</fullName>
    </submittedName>
</protein>
<evidence type="ECO:0000313" key="1">
    <source>
        <dbReference type="Proteomes" id="UP000095282"/>
    </source>
</evidence>
<dbReference type="AlphaFoldDB" id="A0A1I7TX38"/>
<reference evidence="2" key="1">
    <citation type="submission" date="2016-11" db="UniProtKB">
        <authorList>
            <consortium name="WormBaseParasite"/>
        </authorList>
    </citation>
    <scope>IDENTIFICATION</scope>
</reference>
<sequence length="186" mass="20307">MSFSKQTWTISYSELNDSILSFDLEIIDLAKKCKDPSWRMFPRPFGPFCLVVANNTTPLSRNTAASACKSKWGIGLTALNSIAERNYVLEAGKIAMGKHSAYKYSSMWLNGALKVACEFVGSEKTSGCAGMKAYDYIGDQITSFEAYQFAPGTPNYTTIDGSPQACLQLMMAQSETSNNGLVKNAV</sequence>
<dbReference type="PANTHER" id="PTHR47629">
    <property type="entry name" value="C-TYPE LECTIN-RELATED"/>
    <property type="match status" value="1"/>
</dbReference>
<dbReference type="eggNOG" id="ENOG502TJKR">
    <property type="taxonomic scope" value="Eukaryota"/>
</dbReference>
<keyword evidence="1" id="KW-1185">Reference proteome</keyword>
<dbReference type="Proteomes" id="UP000095282">
    <property type="component" value="Unplaced"/>
</dbReference>
<evidence type="ECO:0000313" key="2">
    <source>
        <dbReference type="WBParaSite" id="Csp11.Scaffold629.g12667.t1"/>
    </source>
</evidence>
<organism evidence="1 2">
    <name type="scientific">Caenorhabditis tropicalis</name>
    <dbReference type="NCBI Taxonomy" id="1561998"/>
    <lineage>
        <taxon>Eukaryota</taxon>
        <taxon>Metazoa</taxon>
        <taxon>Ecdysozoa</taxon>
        <taxon>Nematoda</taxon>
        <taxon>Chromadorea</taxon>
        <taxon>Rhabditida</taxon>
        <taxon>Rhabditina</taxon>
        <taxon>Rhabditomorpha</taxon>
        <taxon>Rhabditoidea</taxon>
        <taxon>Rhabditidae</taxon>
        <taxon>Peloderinae</taxon>
        <taxon>Caenorhabditis</taxon>
    </lineage>
</organism>
<proteinExistence type="predicted"/>